<dbReference type="SUPFAM" id="SSF55120">
    <property type="entry name" value="Pseudouridine synthase"/>
    <property type="match status" value="1"/>
</dbReference>
<dbReference type="InterPro" id="IPR006224">
    <property type="entry name" value="PsdUridine_synth_RluA-like_CS"/>
</dbReference>
<dbReference type="PROSITE" id="PS50889">
    <property type="entry name" value="S4"/>
    <property type="match status" value="1"/>
</dbReference>
<dbReference type="SUPFAM" id="SSF55174">
    <property type="entry name" value="Alpha-L RNA-binding motif"/>
    <property type="match status" value="1"/>
</dbReference>
<evidence type="ECO:0000256" key="2">
    <source>
        <dbReference type="ARBA" id="ARBA00023235"/>
    </source>
</evidence>
<dbReference type="InterPro" id="IPR050188">
    <property type="entry name" value="RluA_PseudoU_synthase"/>
</dbReference>
<dbReference type="InterPro" id="IPR006145">
    <property type="entry name" value="PsdUridine_synth_RsuA/RluA"/>
</dbReference>
<comment type="function">
    <text evidence="5">Responsible for synthesis of pseudouridine from uracil.</text>
</comment>
<proteinExistence type="inferred from homology"/>
<feature type="compositionally biased region" description="Acidic residues" evidence="6">
    <location>
        <begin position="16"/>
        <end position="26"/>
    </location>
</feature>
<evidence type="ECO:0000313" key="9">
    <source>
        <dbReference type="Proteomes" id="UP001228044"/>
    </source>
</evidence>
<dbReference type="PANTHER" id="PTHR21600">
    <property type="entry name" value="MITOCHONDRIAL RNA PSEUDOURIDINE SYNTHASE"/>
    <property type="match status" value="1"/>
</dbReference>
<keyword evidence="4" id="KW-0694">RNA-binding</keyword>
<comment type="caution">
    <text evidence="8">The sequence shown here is derived from an EMBL/GenBank/DDBJ whole genome shotgun (WGS) entry which is preliminary data.</text>
</comment>
<dbReference type="Gene3D" id="3.10.290.10">
    <property type="entry name" value="RNA-binding S4 domain"/>
    <property type="match status" value="1"/>
</dbReference>
<dbReference type="InterPro" id="IPR020103">
    <property type="entry name" value="PsdUridine_synth_cat_dom_sf"/>
</dbReference>
<dbReference type="CDD" id="cd00165">
    <property type="entry name" value="S4"/>
    <property type="match status" value="1"/>
</dbReference>
<dbReference type="EC" id="5.4.99.-" evidence="5"/>
<comment type="catalytic activity">
    <reaction evidence="3">
        <text>uridine(1911/1915/1917) in 23S rRNA = pseudouridine(1911/1915/1917) in 23S rRNA</text>
        <dbReference type="Rhea" id="RHEA:42524"/>
        <dbReference type="Rhea" id="RHEA-COMP:10097"/>
        <dbReference type="Rhea" id="RHEA-COMP:10098"/>
        <dbReference type="ChEBI" id="CHEBI:65314"/>
        <dbReference type="ChEBI" id="CHEBI:65315"/>
        <dbReference type="EC" id="5.4.99.23"/>
    </reaction>
</comment>
<evidence type="ECO:0000256" key="1">
    <source>
        <dbReference type="ARBA" id="ARBA00010876"/>
    </source>
</evidence>
<dbReference type="GO" id="GO:0016853">
    <property type="term" value="F:isomerase activity"/>
    <property type="evidence" value="ECO:0007669"/>
    <property type="project" value="UniProtKB-KW"/>
</dbReference>
<dbReference type="InterPro" id="IPR002942">
    <property type="entry name" value="S4_RNA-bd"/>
</dbReference>
<dbReference type="NCBIfam" id="TIGR00005">
    <property type="entry name" value="rluA_subfam"/>
    <property type="match status" value="1"/>
</dbReference>
<evidence type="ECO:0000256" key="6">
    <source>
        <dbReference type="SAM" id="MobiDB-lite"/>
    </source>
</evidence>
<dbReference type="SMART" id="SM00363">
    <property type="entry name" value="S4"/>
    <property type="match status" value="1"/>
</dbReference>
<dbReference type="CDD" id="cd02869">
    <property type="entry name" value="PseudoU_synth_RluA_like"/>
    <property type="match status" value="1"/>
</dbReference>
<evidence type="ECO:0000256" key="5">
    <source>
        <dbReference type="RuleBase" id="RU362028"/>
    </source>
</evidence>
<keyword evidence="9" id="KW-1185">Reference proteome</keyword>
<dbReference type="Pfam" id="PF00849">
    <property type="entry name" value="PseudoU_synth_2"/>
    <property type="match status" value="1"/>
</dbReference>
<dbReference type="InterPro" id="IPR006225">
    <property type="entry name" value="PsdUridine_synth_RluC/D"/>
</dbReference>
<dbReference type="RefSeq" id="WP_290361332.1">
    <property type="nucleotide sequence ID" value="NZ_JAUHHC010000007.1"/>
</dbReference>
<feature type="domain" description="RNA-binding S4" evidence="7">
    <location>
        <begin position="46"/>
        <end position="110"/>
    </location>
</feature>
<dbReference type="Proteomes" id="UP001228044">
    <property type="component" value="Unassembled WGS sequence"/>
</dbReference>
<keyword evidence="2 5" id="KW-0413">Isomerase</keyword>
<sequence>MVEALPARLGVTASTADEEWEGAGADAGEEGAEVREAEVGADGHAQRLDRWLVGLAPEFSRNHLQHLVERGCVSIDGQAVRKDARKLRAGERVRIELLPTEESRAFRAEPLALDIVHEDAHLLVLNKAAGMVVHPAAGNWSGTVMNGLLAHHPSAATLPRAGIVHRLDKDTSGLMVVGKTLEAVTALVRMIAAREVHREYLALAHGRLAEPLVVDAPLRRDPATRIKMAVLAGGKPSRTDVYPLGQGELADPNGAARSVSAVHCVLHSGRTHQIRVHLAHKGHPLIADTLYGGAPALGLARQALHAARLGFAHPIGGQALQFDAPMPQDLARAWTLLGLDAPRLPQRGD</sequence>
<reference evidence="8 9" key="1">
    <citation type="submission" date="2023-06" db="EMBL/GenBank/DDBJ databases">
        <title>Pelomonas sp. PFR6 16S ribosomal RNA gene Genome sequencing and assembly.</title>
        <authorList>
            <person name="Woo H."/>
        </authorList>
    </citation>
    <scope>NUCLEOTIDE SEQUENCE [LARGE SCALE GENOMIC DNA]</scope>
    <source>
        <strain evidence="8 9">PFR6</strain>
    </source>
</reference>
<gene>
    <name evidence="8" type="ORF">QWJ38_22240</name>
</gene>
<comment type="similarity">
    <text evidence="1 5">Belongs to the pseudouridine synthase RluA family.</text>
</comment>
<dbReference type="PANTHER" id="PTHR21600:SF44">
    <property type="entry name" value="RIBOSOMAL LARGE SUBUNIT PSEUDOURIDINE SYNTHASE D"/>
    <property type="match status" value="1"/>
</dbReference>
<evidence type="ECO:0000256" key="4">
    <source>
        <dbReference type="PROSITE-ProRule" id="PRU00182"/>
    </source>
</evidence>
<protein>
    <recommendedName>
        <fullName evidence="5">Pseudouridine synthase</fullName>
        <ecNumber evidence="5">5.4.99.-</ecNumber>
    </recommendedName>
</protein>
<evidence type="ECO:0000259" key="7">
    <source>
        <dbReference type="SMART" id="SM00363"/>
    </source>
</evidence>
<name>A0ABT8DZJ0_9BURK</name>
<accession>A0ABT8DZJ0</accession>
<dbReference type="InterPro" id="IPR036986">
    <property type="entry name" value="S4_RNA-bd_sf"/>
</dbReference>
<organism evidence="8 9">
    <name type="scientific">Roseateles violae</name>
    <dbReference type="NCBI Taxonomy" id="3058042"/>
    <lineage>
        <taxon>Bacteria</taxon>
        <taxon>Pseudomonadati</taxon>
        <taxon>Pseudomonadota</taxon>
        <taxon>Betaproteobacteria</taxon>
        <taxon>Burkholderiales</taxon>
        <taxon>Sphaerotilaceae</taxon>
        <taxon>Roseateles</taxon>
    </lineage>
</organism>
<dbReference type="EMBL" id="JAUHHC010000007">
    <property type="protein sequence ID" value="MDN3923017.1"/>
    <property type="molecule type" value="Genomic_DNA"/>
</dbReference>
<dbReference type="PROSITE" id="PS01129">
    <property type="entry name" value="PSI_RLU"/>
    <property type="match status" value="1"/>
</dbReference>
<comment type="catalytic activity">
    <reaction evidence="5">
        <text>a uridine in RNA = a pseudouridine in RNA</text>
        <dbReference type="Rhea" id="RHEA:48348"/>
        <dbReference type="Rhea" id="RHEA-COMP:12068"/>
        <dbReference type="Rhea" id="RHEA-COMP:12069"/>
        <dbReference type="ChEBI" id="CHEBI:65314"/>
        <dbReference type="ChEBI" id="CHEBI:65315"/>
    </reaction>
</comment>
<feature type="region of interest" description="Disordered" evidence="6">
    <location>
        <begin position="1"/>
        <end position="26"/>
    </location>
</feature>
<evidence type="ECO:0000256" key="3">
    <source>
        <dbReference type="ARBA" id="ARBA00036882"/>
    </source>
</evidence>
<dbReference type="Gene3D" id="3.30.2350.10">
    <property type="entry name" value="Pseudouridine synthase"/>
    <property type="match status" value="1"/>
</dbReference>
<evidence type="ECO:0000313" key="8">
    <source>
        <dbReference type="EMBL" id="MDN3923017.1"/>
    </source>
</evidence>